<sequence length="258" mass="29408">MEFKTLEITHKTNYAIVQMNRGKVNAINHEMVMELRAVFKALGEHEQVYGVVLTGQPHYFSAGLDLIELYQYDKDQITDFFGAFGALYLEMVQFKKPLISAITGHSPAGGCVLAVTCDNRYMAEGDKYVIGLNEVAVNIQISQNLTEIYAFWMGDGRASRYILEGKLLSGQEALEAGLVDELLPLANVLQRAEKQMQLYMKADQEILRNTKAKLREHLWNKLDLNAENSLKEASELWWKPEIRAKMKMYVESFSSKKK</sequence>
<dbReference type="GO" id="GO:0016853">
    <property type="term" value="F:isomerase activity"/>
    <property type="evidence" value="ECO:0007669"/>
    <property type="project" value="UniProtKB-KW"/>
</dbReference>
<reference evidence="1 2" key="1">
    <citation type="submission" date="2019-05" db="EMBL/GenBank/DDBJ databases">
        <title>Genome sequencing of F202Z8.</title>
        <authorList>
            <person name="Kwon Y.M."/>
        </authorList>
    </citation>
    <scope>NUCLEOTIDE SEQUENCE [LARGE SCALE GENOMIC DNA]</scope>
    <source>
        <strain evidence="1 2">F202Z8</strain>
    </source>
</reference>
<dbReference type="AlphaFoldDB" id="A0A5B7SW20"/>
<protein>
    <submittedName>
        <fullName evidence="1">Enoyl-CoA hydratase/isomerase family protein</fullName>
    </submittedName>
</protein>
<dbReference type="InterPro" id="IPR029045">
    <property type="entry name" value="ClpP/crotonase-like_dom_sf"/>
</dbReference>
<dbReference type="CDD" id="cd06558">
    <property type="entry name" value="crotonase-like"/>
    <property type="match status" value="1"/>
</dbReference>
<dbReference type="Pfam" id="PF00378">
    <property type="entry name" value="ECH_1"/>
    <property type="match status" value="1"/>
</dbReference>
<organism evidence="1 2">
    <name type="scientific">Aggregatimonas sangjinii</name>
    <dbReference type="NCBI Taxonomy" id="2583587"/>
    <lineage>
        <taxon>Bacteria</taxon>
        <taxon>Pseudomonadati</taxon>
        <taxon>Bacteroidota</taxon>
        <taxon>Flavobacteriia</taxon>
        <taxon>Flavobacteriales</taxon>
        <taxon>Flavobacteriaceae</taxon>
        <taxon>Aggregatimonas</taxon>
    </lineage>
</organism>
<dbReference type="GO" id="GO:0006635">
    <property type="term" value="P:fatty acid beta-oxidation"/>
    <property type="evidence" value="ECO:0007669"/>
    <property type="project" value="TreeGrafter"/>
</dbReference>
<dbReference type="Gene3D" id="3.90.226.10">
    <property type="entry name" value="2-enoyl-CoA Hydratase, Chain A, domain 1"/>
    <property type="match status" value="1"/>
</dbReference>
<dbReference type="OrthoDB" id="9807606at2"/>
<dbReference type="RefSeq" id="WP_138853217.1">
    <property type="nucleotide sequence ID" value="NZ_CP040710.1"/>
</dbReference>
<dbReference type="SUPFAM" id="SSF52096">
    <property type="entry name" value="ClpP/crotonase"/>
    <property type="match status" value="1"/>
</dbReference>
<gene>
    <name evidence="1" type="ORF">FGM00_12415</name>
</gene>
<dbReference type="Proteomes" id="UP000310017">
    <property type="component" value="Chromosome"/>
</dbReference>
<keyword evidence="2" id="KW-1185">Reference proteome</keyword>
<dbReference type="EMBL" id="CP040710">
    <property type="protein sequence ID" value="QCX00874.1"/>
    <property type="molecule type" value="Genomic_DNA"/>
</dbReference>
<accession>A0A5B7SW20</accession>
<dbReference type="PANTHER" id="PTHR11941">
    <property type="entry name" value="ENOYL-COA HYDRATASE-RELATED"/>
    <property type="match status" value="1"/>
</dbReference>
<keyword evidence="1" id="KW-0413">Isomerase</keyword>
<evidence type="ECO:0000313" key="1">
    <source>
        <dbReference type="EMBL" id="QCX00874.1"/>
    </source>
</evidence>
<dbReference type="KEGG" id="asag:FGM00_12415"/>
<name>A0A5B7SW20_9FLAO</name>
<dbReference type="PANTHER" id="PTHR11941:SF45">
    <property type="entry name" value="ENOYL-COA DELTA ISOMERASE 1, MITOCHONDRIAL"/>
    <property type="match status" value="1"/>
</dbReference>
<dbReference type="InterPro" id="IPR001753">
    <property type="entry name" value="Enoyl-CoA_hydra/iso"/>
</dbReference>
<proteinExistence type="predicted"/>
<evidence type="ECO:0000313" key="2">
    <source>
        <dbReference type="Proteomes" id="UP000310017"/>
    </source>
</evidence>